<feature type="compositionally biased region" description="Polar residues" evidence="1">
    <location>
        <begin position="116"/>
        <end position="134"/>
    </location>
</feature>
<evidence type="ECO:0000256" key="2">
    <source>
        <dbReference type="SAM" id="Phobius"/>
    </source>
</evidence>
<dbReference type="EMBL" id="MTJS01000001">
    <property type="protein sequence ID" value="PFG90043.1"/>
    <property type="molecule type" value="Genomic_DNA"/>
</dbReference>
<protein>
    <submittedName>
        <fullName evidence="3">Uncharacterized protein</fullName>
    </submittedName>
</protein>
<dbReference type="AlphaFoldDB" id="A0AAP8JEH9"/>
<proteinExistence type="predicted"/>
<name>A0AAP8JEH9_9LACT</name>
<dbReference type="Proteomes" id="UP000225275">
    <property type="component" value="Unassembled WGS sequence"/>
</dbReference>
<feature type="region of interest" description="Disordered" evidence="1">
    <location>
        <begin position="346"/>
        <end position="369"/>
    </location>
</feature>
<feature type="compositionally biased region" description="Low complexity" evidence="1">
    <location>
        <begin position="87"/>
        <end position="96"/>
    </location>
</feature>
<feature type="region of interest" description="Disordered" evidence="1">
    <location>
        <begin position="56"/>
        <end position="75"/>
    </location>
</feature>
<evidence type="ECO:0000256" key="1">
    <source>
        <dbReference type="SAM" id="MobiDB-lite"/>
    </source>
</evidence>
<keyword evidence="2" id="KW-0472">Membrane</keyword>
<sequence>MNKKEITLLVAVPLVSISILSLKEINVQAQESNTNSQALERPASSIIAMYPIAAPSATTPNNQVSKEDPNPGSSIIAMYPVTLASSATSDSQSSTAPLITDTPDAHNTGDFAEGSTVETNSGEQGTDSSTSPTDTMYPETATPAPTEPDDNTIVHLIDAISGKEVGTVTMGQWLEAFKADYNGVVLPGGYRNANWRSDAQGGPELSRTQSPDYEYPVISTAEYENEINHATVVVHYIDEETNAEVGTWTYLVGGQVGYLPGDYKNLPFFYRVDTNKAEENSKLDNGQISRKVYLLKMQANATPYPVPNSQSSEASSSASQSSSSAASSSISGSLMASSAQASTTTSASSSAVTTTSQSSTSNSSKAVSQVSSSATSTAKALPTTADNAKESFTIMLIGLLLSVFSYIFYQMRKRIFK</sequence>
<keyword evidence="2" id="KW-0812">Transmembrane</keyword>
<keyword evidence="2" id="KW-1133">Transmembrane helix</keyword>
<accession>A0AAP8JEH9</accession>
<feature type="region of interest" description="Disordered" evidence="1">
    <location>
        <begin position="87"/>
        <end position="151"/>
    </location>
</feature>
<evidence type="ECO:0000313" key="3">
    <source>
        <dbReference type="EMBL" id="PFG90043.1"/>
    </source>
</evidence>
<comment type="caution">
    <text evidence="3">The sequence shown here is derived from an EMBL/GenBank/DDBJ whole genome shotgun (WGS) entry which is preliminary data.</text>
</comment>
<reference evidence="3" key="2">
    <citation type="journal article" date="2018" name="Food Control">
        <title>Characterization of Lactococcus lactis isolates from herbs, fruits and vegetables for use as biopreservatives against Listeria monocytogenes in cheese.</title>
        <authorList>
            <person name="Ho V."/>
            <person name="Lo R."/>
            <person name="Bansal N."/>
            <person name="Turner M.S."/>
        </authorList>
    </citation>
    <scope>NUCLEOTIDE SEQUENCE</scope>
    <source>
        <strain evidence="3">537</strain>
    </source>
</reference>
<feature type="transmembrane region" description="Helical" evidence="2">
    <location>
        <begin position="392"/>
        <end position="409"/>
    </location>
</feature>
<organism evidence="3 4">
    <name type="scientific">Lactococcus lactis</name>
    <dbReference type="NCBI Taxonomy" id="1358"/>
    <lineage>
        <taxon>Bacteria</taxon>
        <taxon>Bacillati</taxon>
        <taxon>Bacillota</taxon>
        <taxon>Bacilli</taxon>
        <taxon>Lactobacillales</taxon>
        <taxon>Streptococcaceae</taxon>
        <taxon>Lactococcus</taxon>
    </lineage>
</organism>
<evidence type="ECO:0000313" key="4">
    <source>
        <dbReference type="Proteomes" id="UP000225275"/>
    </source>
</evidence>
<dbReference type="RefSeq" id="WP_098393043.1">
    <property type="nucleotide sequence ID" value="NZ_CP042408.1"/>
</dbReference>
<gene>
    <name evidence="3" type="ORF">BW154_00210</name>
</gene>
<reference evidence="3" key="1">
    <citation type="submission" date="2017-01" db="EMBL/GenBank/DDBJ databases">
        <authorList>
            <person name="Lo R."/>
        </authorList>
    </citation>
    <scope>NUCLEOTIDE SEQUENCE</scope>
    <source>
        <strain evidence="3">537</strain>
    </source>
</reference>